<gene>
    <name evidence="7" type="ORF">AMORRO_LOCUS7370</name>
</gene>
<evidence type="ECO:0000256" key="3">
    <source>
        <dbReference type="ARBA" id="ARBA00022771"/>
    </source>
</evidence>
<dbReference type="InterPro" id="IPR007021">
    <property type="entry name" value="DUF659"/>
</dbReference>
<keyword evidence="8" id="KW-1185">Reference proteome</keyword>
<reference evidence="7" key="1">
    <citation type="submission" date="2021-06" db="EMBL/GenBank/DDBJ databases">
        <authorList>
            <person name="Kallberg Y."/>
            <person name="Tangrot J."/>
            <person name="Rosling A."/>
        </authorList>
    </citation>
    <scope>NUCLEOTIDE SEQUENCE</scope>
    <source>
        <strain evidence="7">CL551</strain>
    </source>
</reference>
<keyword evidence="5" id="KW-0539">Nucleus</keyword>
<keyword evidence="3" id="KW-0863">Zinc-finger</keyword>
<dbReference type="AlphaFoldDB" id="A0A9N9C5L6"/>
<name>A0A9N9C5L6_9GLOM</name>
<feature type="domain" description="DUF659" evidence="6">
    <location>
        <begin position="207"/>
        <end position="346"/>
    </location>
</feature>
<feature type="non-terminal residue" evidence="7">
    <location>
        <position position="1"/>
    </location>
</feature>
<dbReference type="InterPro" id="IPR052035">
    <property type="entry name" value="ZnF_BED_domain_contain"/>
</dbReference>
<feature type="non-terminal residue" evidence="7">
    <location>
        <position position="467"/>
    </location>
</feature>
<dbReference type="EMBL" id="CAJVPV010005484">
    <property type="protein sequence ID" value="CAG8591596.1"/>
    <property type="molecule type" value="Genomic_DNA"/>
</dbReference>
<accession>A0A9N9C5L6</accession>
<dbReference type="InterPro" id="IPR012337">
    <property type="entry name" value="RNaseH-like_sf"/>
</dbReference>
<dbReference type="Pfam" id="PF04937">
    <property type="entry name" value="DUF659"/>
    <property type="match status" value="1"/>
</dbReference>
<keyword evidence="4" id="KW-0862">Zinc</keyword>
<comment type="subcellular location">
    <subcellularLocation>
        <location evidence="1">Nucleus</location>
    </subcellularLocation>
</comment>
<sequence length="467" mass="53322">LNGIEQWNLYSIDSIGSIVAQHVIIGGKPPHRLTPYIEVLSIQVNKSNKAAVCKACIKKLGRELALDKSVFTNTKICIKAHLKKCIQFAELYTEEERAEILYASDEENQQTDISSITTSSSFHSSSLEKITTSHKSTSPIRHLRSRPSKNSIENYLIRDLNSAEYCIFEYHLLKVTISNGWAFNWIDNPEVSALFRFLNSNISLPGRHALASRILLLHSEELQRKQAIDAKKEEVGNTLAFDGWKNINHQEILGSILITSKGKVLIWGAEDISGDGARIIDVVKKIKSFFARAERDDIKIIAVVTDSASAYASARRKMRLEYKDIVFLPCFAHQANLCVADIFKSSPLYKTASSKAITIVTYFTDNRNSSWIKKLHDEQKELYGKYYALIRPTQTRWNSYYFCFASLVRSKRALKALALRYQELPICIITHLEDNEWWQTIEELESHLFPFMAILNHLQRDVARLSD</sequence>
<evidence type="ECO:0000313" key="7">
    <source>
        <dbReference type="EMBL" id="CAG8591596.1"/>
    </source>
</evidence>
<evidence type="ECO:0000256" key="2">
    <source>
        <dbReference type="ARBA" id="ARBA00022723"/>
    </source>
</evidence>
<dbReference type="PANTHER" id="PTHR46481">
    <property type="entry name" value="ZINC FINGER BED DOMAIN-CONTAINING PROTEIN 4"/>
    <property type="match status" value="1"/>
</dbReference>
<keyword evidence="2" id="KW-0479">Metal-binding</keyword>
<dbReference type="OrthoDB" id="2445699at2759"/>
<evidence type="ECO:0000313" key="8">
    <source>
        <dbReference type="Proteomes" id="UP000789342"/>
    </source>
</evidence>
<dbReference type="GO" id="GO:0008270">
    <property type="term" value="F:zinc ion binding"/>
    <property type="evidence" value="ECO:0007669"/>
    <property type="project" value="UniProtKB-KW"/>
</dbReference>
<evidence type="ECO:0000256" key="1">
    <source>
        <dbReference type="ARBA" id="ARBA00004123"/>
    </source>
</evidence>
<dbReference type="GO" id="GO:0005634">
    <property type="term" value="C:nucleus"/>
    <property type="evidence" value="ECO:0007669"/>
    <property type="project" value="UniProtKB-SubCell"/>
</dbReference>
<dbReference type="SUPFAM" id="SSF53098">
    <property type="entry name" value="Ribonuclease H-like"/>
    <property type="match status" value="1"/>
</dbReference>
<dbReference type="Proteomes" id="UP000789342">
    <property type="component" value="Unassembled WGS sequence"/>
</dbReference>
<proteinExistence type="predicted"/>
<evidence type="ECO:0000256" key="4">
    <source>
        <dbReference type="ARBA" id="ARBA00022833"/>
    </source>
</evidence>
<protein>
    <submittedName>
        <fullName evidence="7">18647_t:CDS:1</fullName>
    </submittedName>
</protein>
<dbReference type="PANTHER" id="PTHR46481:SF10">
    <property type="entry name" value="ZINC FINGER BED DOMAIN-CONTAINING PROTEIN 39"/>
    <property type="match status" value="1"/>
</dbReference>
<organism evidence="7 8">
    <name type="scientific">Acaulospora morrowiae</name>
    <dbReference type="NCBI Taxonomy" id="94023"/>
    <lineage>
        <taxon>Eukaryota</taxon>
        <taxon>Fungi</taxon>
        <taxon>Fungi incertae sedis</taxon>
        <taxon>Mucoromycota</taxon>
        <taxon>Glomeromycotina</taxon>
        <taxon>Glomeromycetes</taxon>
        <taxon>Diversisporales</taxon>
        <taxon>Acaulosporaceae</taxon>
        <taxon>Acaulospora</taxon>
    </lineage>
</organism>
<evidence type="ECO:0000256" key="5">
    <source>
        <dbReference type="ARBA" id="ARBA00023242"/>
    </source>
</evidence>
<evidence type="ECO:0000259" key="6">
    <source>
        <dbReference type="Pfam" id="PF04937"/>
    </source>
</evidence>
<comment type="caution">
    <text evidence="7">The sequence shown here is derived from an EMBL/GenBank/DDBJ whole genome shotgun (WGS) entry which is preliminary data.</text>
</comment>